<reference evidence="3" key="2">
    <citation type="submission" date="2021-09" db="EMBL/GenBank/DDBJ databases">
        <authorList>
            <person name="Jia N."/>
            <person name="Wang J."/>
            <person name="Shi W."/>
            <person name="Du L."/>
            <person name="Sun Y."/>
            <person name="Zhan W."/>
            <person name="Jiang J."/>
            <person name="Wang Q."/>
            <person name="Zhang B."/>
            <person name="Ji P."/>
            <person name="Sakyi L.B."/>
            <person name="Cui X."/>
            <person name="Yuan T."/>
            <person name="Jiang B."/>
            <person name="Yang W."/>
            <person name="Lam T.T.-Y."/>
            <person name="Chang Q."/>
            <person name="Ding S."/>
            <person name="Wang X."/>
            <person name="Zhu J."/>
            <person name="Ruan X."/>
            <person name="Zhao L."/>
            <person name="Wei J."/>
            <person name="Que T."/>
            <person name="Du C."/>
            <person name="Cheng J."/>
            <person name="Dai P."/>
            <person name="Han X."/>
            <person name="Huang E."/>
            <person name="Gao Y."/>
            <person name="Liu J."/>
            <person name="Shao H."/>
            <person name="Ye R."/>
            <person name="Li L."/>
            <person name="Wei W."/>
            <person name="Wang X."/>
            <person name="Wang C."/>
            <person name="Huo Q."/>
            <person name="Li W."/>
            <person name="Guo W."/>
            <person name="Chen H."/>
            <person name="Chen S."/>
            <person name="Zhou L."/>
            <person name="Zhou L."/>
            <person name="Ni X."/>
            <person name="Tian J."/>
            <person name="Zhou Y."/>
            <person name="Sheng Y."/>
            <person name="Liu T."/>
            <person name="Pan Y."/>
            <person name="Xia L."/>
            <person name="Li J."/>
            <person name="Zhao F."/>
            <person name="Cao W."/>
        </authorList>
    </citation>
    <scope>NUCLEOTIDE SEQUENCE</scope>
    <source>
        <strain evidence="3">Rmic-2018</strain>
        <tissue evidence="3">Larvae</tissue>
    </source>
</reference>
<reference evidence="3" key="1">
    <citation type="journal article" date="2020" name="Cell">
        <title>Large-Scale Comparative Analyses of Tick Genomes Elucidate Their Genetic Diversity and Vector Capacities.</title>
        <authorList>
            <consortium name="Tick Genome and Microbiome Consortium (TIGMIC)"/>
            <person name="Jia N."/>
            <person name="Wang J."/>
            <person name="Shi W."/>
            <person name="Du L."/>
            <person name="Sun Y."/>
            <person name="Zhan W."/>
            <person name="Jiang J.F."/>
            <person name="Wang Q."/>
            <person name="Zhang B."/>
            <person name="Ji P."/>
            <person name="Bell-Sakyi L."/>
            <person name="Cui X.M."/>
            <person name="Yuan T.T."/>
            <person name="Jiang B.G."/>
            <person name="Yang W.F."/>
            <person name="Lam T.T."/>
            <person name="Chang Q.C."/>
            <person name="Ding S.J."/>
            <person name="Wang X.J."/>
            <person name="Zhu J.G."/>
            <person name="Ruan X.D."/>
            <person name="Zhao L."/>
            <person name="Wei J.T."/>
            <person name="Ye R.Z."/>
            <person name="Que T.C."/>
            <person name="Du C.H."/>
            <person name="Zhou Y.H."/>
            <person name="Cheng J.X."/>
            <person name="Dai P.F."/>
            <person name="Guo W.B."/>
            <person name="Han X.H."/>
            <person name="Huang E.J."/>
            <person name="Li L.F."/>
            <person name="Wei W."/>
            <person name="Gao Y.C."/>
            <person name="Liu J.Z."/>
            <person name="Shao H.Z."/>
            <person name="Wang X."/>
            <person name="Wang C.C."/>
            <person name="Yang T.C."/>
            <person name="Huo Q.B."/>
            <person name="Li W."/>
            <person name="Chen H.Y."/>
            <person name="Chen S.E."/>
            <person name="Zhou L.G."/>
            <person name="Ni X.B."/>
            <person name="Tian J.H."/>
            <person name="Sheng Y."/>
            <person name="Liu T."/>
            <person name="Pan Y.S."/>
            <person name="Xia L.Y."/>
            <person name="Li J."/>
            <person name="Zhao F."/>
            <person name="Cao W.C."/>
        </authorList>
    </citation>
    <scope>NUCLEOTIDE SEQUENCE</scope>
    <source>
        <strain evidence="3">Rmic-2018</strain>
    </source>
</reference>
<evidence type="ECO:0000313" key="3">
    <source>
        <dbReference type="EMBL" id="KAH8027467.1"/>
    </source>
</evidence>
<feature type="region of interest" description="Disordered" evidence="1">
    <location>
        <begin position="199"/>
        <end position="281"/>
    </location>
</feature>
<dbReference type="Proteomes" id="UP000821866">
    <property type="component" value="Chromosome 4"/>
</dbReference>
<evidence type="ECO:0000313" key="4">
    <source>
        <dbReference type="Proteomes" id="UP000821866"/>
    </source>
</evidence>
<sequence>MLISISATVAASLTLAAETSPAAGRNTALRSGVMEEETTMKHSQDQGADHQADPVHVLRSHSELYRTHQVTNAIGVAAELTASEVRDVTIQVRKLQNLVAATSRRELATQKLVVLRSLTFNGDRYDVTAYVATEAQHARCVVHGLPKDIPDDQLLSIITIEDRQILAARRIGYSETILLTMKGATVLMELENQFSALQDSTLDPQPEPRPRSGSLPGYTTKRPTPPPPPKPKTPSYLQALLSQKPPTPSEGPPRKQPRQSPSDKGRGFTTGVVNPGSGNELCGQNNALGISFTDGIVMQLEERHALPPIQSSRLT</sequence>
<evidence type="ECO:0000256" key="1">
    <source>
        <dbReference type="SAM" id="MobiDB-lite"/>
    </source>
</evidence>
<accession>A0A9J6DZ09</accession>
<feature type="chain" id="PRO_5039930952" evidence="2">
    <location>
        <begin position="17"/>
        <end position="315"/>
    </location>
</feature>
<organism evidence="3 4">
    <name type="scientific">Rhipicephalus microplus</name>
    <name type="common">Cattle tick</name>
    <name type="synonym">Boophilus microplus</name>
    <dbReference type="NCBI Taxonomy" id="6941"/>
    <lineage>
        <taxon>Eukaryota</taxon>
        <taxon>Metazoa</taxon>
        <taxon>Ecdysozoa</taxon>
        <taxon>Arthropoda</taxon>
        <taxon>Chelicerata</taxon>
        <taxon>Arachnida</taxon>
        <taxon>Acari</taxon>
        <taxon>Parasitiformes</taxon>
        <taxon>Ixodida</taxon>
        <taxon>Ixodoidea</taxon>
        <taxon>Ixodidae</taxon>
        <taxon>Rhipicephalinae</taxon>
        <taxon>Rhipicephalus</taxon>
        <taxon>Boophilus</taxon>
    </lineage>
</organism>
<evidence type="ECO:0000256" key="2">
    <source>
        <dbReference type="SAM" id="SignalP"/>
    </source>
</evidence>
<keyword evidence="4" id="KW-1185">Reference proteome</keyword>
<gene>
    <name evidence="3" type="ORF">HPB51_006057</name>
</gene>
<name>A0A9J6DZ09_RHIMP</name>
<proteinExistence type="predicted"/>
<protein>
    <submittedName>
        <fullName evidence="3">Uncharacterized protein</fullName>
    </submittedName>
</protein>
<dbReference type="AlphaFoldDB" id="A0A9J6DZ09"/>
<keyword evidence="2" id="KW-0732">Signal</keyword>
<feature type="signal peptide" evidence="2">
    <location>
        <begin position="1"/>
        <end position="16"/>
    </location>
</feature>
<comment type="caution">
    <text evidence="3">The sequence shown here is derived from an EMBL/GenBank/DDBJ whole genome shotgun (WGS) entry which is preliminary data.</text>
</comment>
<dbReference type="EMBL" id="JABSTU010000006">
    <property type="protein sequence ID" value="KAH8027467.1"/>
    <property type="molecule type" value="Genomic_DNA"/>
</dbReference>
<feature type="compositionally biased region" description="Pro residues" evidence="1">
    <location>
        <begin position="223"/>
        <end position="232"/>
    </location>
</feature>